<dbReference type="PATRIC" id="fig|200450.4.peg.2888"/>
<dbReference type="InterPro" id="IPR050490">
    <property type="entry name" value="Bact_solute-bd_prot1"/>
</dbReference>
<keyword evidence="5" id="KW-0813">Transport</keyword>
<evidence type="ECO:0000256" key="4">
    <source>
        <dbReference type="ARBA" id="ARBA00017470"/>
    </source>
</evidence>
<evidence type="ECO:0000313" key="9">
    <source>
        <dbReference type="EMBL" id="SDS33296.1"/>
    </source>
</evidence>
<evidence type="ECO:0000313" key="10">
    <source>
        <dbReference type="Proteomes" id="UP000052019"/>
    </source>
</evidence>
<dbReference type="InterPro" id="IPR006059">
    <property type="entry name" value="SBP"/>
</dbReference>
<feature type="signal peptide" evidence="7">
    <location>
        <begin position="1"/>
        <end position="22"/>
    </location>
</feature>
<dbReference type="EMBL" id="LT629760">
    <property type="protein sequence ID" value="SDS33296.1"/>
    <property type="molecule type" value="Genomic_DNA"/>
</dbReference>
<dbReference type="GO" id="GO:0042597">
    <property type="term" value="C:periplasmic space"/>
    <property type="evidence" value="ECO:0007669"/>
    <property type="project" value="UniProtKB-SubCell"/>
</dbReference>
<accession>A0A0R2ZNC4</accession>
<dbReference type="Proteomes" id="UP000052019">
    <property type="component" value="Unassembled WGS sequence"/>
</dbReference>
<dbReference type="OrthoDB" id="4393730at2"/>
<dbReference type="AlphaFoldDB" id="A0A0R2ZNC4"/>
<proteinExistence type="inferred from homology"/>
<gene>
    <name evidence="9" type="ORF">SAMN04490205_2195</name>
    <name evidence="8" type="ORF">TU79_04635</name>
</gene>
<evidence type="ECO:0000256" key="3">
    <source>
        <dbReference type="ARBA" id="ARBA00011557"/>
    </source>
</evidence>
<dbReference type="PANTHER" id="PTHR43649:SF31">
    <property type="entry name" value="SN-GLYCEROL-3-PHOSPHATE-BINDING PERIPLASMIC PROTEIN UGPB"/>
    <property type="match status" value="1"/>
</dbReference>
<dbReference type="Gene3D" id="3.40.190.10">
    <property type="entry name" value="Periplasmic binding protein-like II"/>
    <property type="match status" value="2"/>
</dbReference>
<reference evidence="9 11" key="2">
    <citation type="submission" date="2016-10" db="EMBL/GenBank/DDBJ databases">
        <authorList>
            <person name="Varghese N."/>
            <person name="Submissions S."/>
        </authorList>
    </citation>
    <scope>NUCLEOTIDE SEQUENCE [LARGE SCALE GENOMIC DNA]</scope>
    <source>
        <strain evidence="9 11">BS3111</strain>
    </source>
</reference>
<protein>
    <recommendedName>
        <fullName evidence="4">sn-glycerol-3-phosphate-binding periplasmic protein UgpB</fullName>
    </recommendedName>
</protein>
<evidence type="ECO:0000313" key="8">
    <source>
        <dbReference type="EMBL" id="KRP62421.1"/>
    </source>
</evidence>
<dbReference type="SUPFAM" id="SSF53850">
    <property type="entry name" value="Periplasmic binding protein-like II"/>
    <property type="match status" value="1"/>
</dbReference>
<evidence type="ECO:0000256" key="6">
    <source>
        <dbReference type="ARBA" id="ARBA00022729"/>
    </source>
</evidence>
<feature type="chain" id="PRO_5006430569" description="sn-glycerol-3-phosphate-binding periplasmic protein UgpB" evidence="7">
    <location>
        <begin position="23"/>
        <end position="435"/>
    </location>
</feature>
<comment type="similarity">
    <text evidence="2">Belongs to the bacterial solute-binding protein 1 family.</text>
</comment>
<evidence type="ECO:0000313" key="11">
    <source>
        <dbReference type="Proteomes" id="UP000183126"/>
    </source>
</evidence>
<reference evidence="8 10" key="1">
    <citation type="submission" date="2015-02" db="EMBL/GenBank/DDBJ databases">
        <title>Two Pseudomonas sp. nov. isolated from raw milk.</title>
        <authorList>
            <person name="Wenning M."/>
            <person name="von Neubeck M."/>
            <person name="Huptas C."/>
            <person name="Scherer S."/>
        </authorList>
    </citation>
    <scope>NUCLEOTIDE SEQUENCE [LARGE SCALE GENOMIC DNA]</scope>
    <source>
        <strain evidence="8 10">DSM 14937</strain>
    </source>
</reference>
<name>A0A0R2ZNC4_9PSED</name>
<keyword evidence="11" id="KW-1185">Reference proteome</keyword>
<sequence>MRFRSLLSAAIVWVTGAGQAYAADADVEFWYGHSGAAGAAIQDICERFNSTHPQSLPMRCIAQGSYEQNLQKTVAAYRSGKAPALVEIYDVATPEMLDSGAVLGLDGFLQSQHKVSDDPLLPAVAAYYSNADGNVWAQPFATSTAVLYSHADQLAAAGITQAPETWEAFGTALVALKAHGSKCPAVTDLGPWVWLEQSSAVMGAPLLSKDATHWAFDQGLHLRLMEEVEQWMAEGLLIDQAATRSGGQELAFTAGDCALLLGSTGASKLIYSVNPSDVKANLLPVFAGQQRAASLPGGAALWVLRGQSDAQYQTVAEFLMFLRDVSIQTLFSDATGYLPVTQGAATAYLAQLPADSATVVGLNAMTQGDRTTAFEVRPGFITLLRLAWQQAVWSALAGQKPMADALHQAARKGDSLLRVFENTYGPRETDKGVNP</sequence>
<dbReference type="PANTHER" id="PTHR43649">
    <property type="entry name" value="ARABINOSE-BINDING PROTEIN-RELATED"/>
    <property type="match status" value="1"/>
</dbReference>
<dbReference type="Proteomes" id="UP000183126">
    <property type="component" value="Chromosome I"/>
</dbReference>
<dbReference type="Pfam" id="PF13416">
    <property type="entry name" value="SBP_bac_8"/>
    <property type="match status" value="1"/>
</dbReference>
<dbReference type="RefSeq" id="WP_069665387.1">
    <property type="nucleotide sequence ID" value="NZ_JYLK01000002.1"/>
</dbReference>
<keyword evidence="6 7" id="KW-0732">Signal</keyword>
<dbReference type="EMBL" id="JYLK01000002">
    <property type="protein sequence ID" value="KRP62421.1"/>
    <property type="molecule type" value="Genomic_DNA"/>
</dbReference>
<evidence type="ECO:0000256" key="7">
    <source>
        <dbReference type="SAM" id="SignalP"/>
    </source>
</evidence>
<organism evidence="8 10">
    <name type="scientific">Pseudomonas trivialis</name>
    <dbReference type="NCBI Taxonomy" id="200450"/>
    <lineage>
        <taxon>Bacteria</taxon>
        <taxon>Pseudomonadati</taxon>
        <taxon>Pseudomonadota</taxon>
        <taxon>Gammaproteobacteria</taxon>
        <taxon>Pseudomonadales</taxon>
        <taxon>Pseudomonadaceae</taxon>
        <taxon>Pseudomonas</taxon>
    </lineage>
</organism>
<evidence type="ECO:0000256" key="1">
    <source>
        <dbReference type="ARBA" id="ARBA00004418"/>
    </source>
</evidence>
<evidence type="ECO:0000256" key="2">
    <source>
        <dbReference type="ARBA" id="ARBA00008520"/>
    </source>
</evidence>
<comment type="subunit">
    <text evidence="3">The complex is composed of two ATP-binding proteins (UgpC), two transmembrane proteins (UgpA and UgpE) and a solute-binding protein (UgpB).</text>
</comment>
<comment type="subcellular location">
    <subcellularLocation>
        <location evidence="1">Periplasm</location>
    </subcellularLocation>
</comment>
<evidence type="ECO:0000256" key="5">
    <source>
        <dbReference type="ARBA" id="ARBA00022448"/>
    </source>
</evidence>